<evidence type="ECO:0000313" key="3">
    <source>
        <dbReference type="Proteomes" id="UP001184853"/>
    </source>
</evidence>
<comment type="caution">
    <text evidence="2">The sequence shown here is derived from an EMBL/GenBank/DDBJ whole genome shotgun (WGS) entry which is preliminary data.</text>
</comment>
<name>A0ABU1LIE9_9FLAO</name>
<dbReference type="RefSeq" id="WP_115982592.1">
    <property type="nucleotide sequence ID" value="NZ_JAVDQS010000012.1"/>
</dbReference>
<reference evidence="2 3" key="1">
    <citation type="submission" date="2023-07" db="EMBL/GenBank/DDBJ databases">
        <title>Sorghum-associated microbial communities from plants grown in Nebraska, USA.</title>
        <authorList>
            <person name="Schachtman D."/>
        </authorList>
    </citation>
    <scope>NUCLEOTIDE SEQUENCE [LARGE SCALE GENOMIC DNA]</scope>
    <source>
        <strain evidence="2 3">DS1709</strain>
    </source>
</reference>
<accession>A0ABU1LIE9</accession>
<feature type="region of interest" description="Disordered" evidence="1">
    <location>
        <begin position="160"/>
        <end position="182"/>
    </location>
</feature>
<sequence length="182" mass="20384">MKTKQTLDVETLEPISVPNTMTSNFIQTLINNYRNNHLVSIKDKLGFDDAHSIHFDLPTLKKFISDIETETQKSNPTVTGEDLGIRFYYAAYPKTTDWEIMADTPIGVEYAQKHTLVMIPTMKMEDEEGEILPYDFNPLGSGNSGEVLAMASSRNVNDPAEQSLAQNHGTLIPPDSTKTELF</sequence>
<dbReference type="Proteomes" id="UP001184853">
    <property type="component" value="Unassembled WGS sequence"/>
</dbReference>
<gene>
    <name evidence="2" type="ORF">J2781_003447</name>
</gene>
<proteinExistence type="predicted"/>
<protein>
    <submittedName>
        <fullName evidence="2">Uncharacterized protein</fullName>
    </submittedName>
</protein>
<organism evidence="2 3">
    <name type="scientific">Chryseobacterium geocarposphaerae</name>
    <dbReference type="NCBI Taxonomy" id="1416776"/>
    <lineage>
        <taxon>Bacteria</taxon>
        <taxon>Pseudomonadati</taxon>
        <taxon>Bacteroidota</taxon>
        <taxon>Flavobacteriia</taxon>
        <taxon>Flavobacteriales</taxon>
        <taxon>Weeksellaceae</taxon>
        <taxon>Chryseobacterium group</taxon>
        <taxon>Chryseobacterium</taxon>
    </lineage>
</organism>
<evidence type="ECO:0000256" key="1">
    <source>
        <dbReference type="SAM" id="MobiDB-lite"/>
    </source>
</evidence>
<dbReference type="EMBL" id="JAVDQS010000012">
    <property type="protein sequence ID" value="MDR6406487.1"/>
    <property type="molecule type" value="Genomic_DNA"/>
</dbReference>
<evidence type="ECO:0000313" key="2">
    <source>
        <dbReference type="EMBL" id="MDR6406487.1"/>
    </source>
</evidence>
<keyword evidence="3" id="KW-1185">Reference proteome</keyword>